<evidence type="ECO:0000259" key="6">
    <source>
        <dbReference type="Pfam" id="PF13193"/>
    </source>
</evidence>
<dbReference type="InterPro" id="IPR045851">
    <property type="entry name" value="AMP-bd_C_sf"/>
</dbReference>
<dbReference type="PANTHER" id="PTHR43107:SF15">
    <property type="entry name" value="FATTY ACID TRANSPORT PROTEIN 3, ISOFORM A"/>
    <property type="match status" value="1"/>
</dbReference>
<dbReference type="AlphaFoldDB" id="A0A0B4XJP6"/>
<feature type="domain" description="AMP-dependent synthetase/ligase" evidence="5">
    <location>
        <begin position="49"/>
        <end position="391"/>
    </location>
</feature>
<dbReference type="InterPro" id="IPR000873">
    <property type="entry name" value="AMP-dep_synth/lig_dom"/>
</dbReference>
<comment type="similarity">
    <text evidence="1">Belongs to the ATP-dependent AMP-binding enzyme family.</text>
</comment>
<dbReference type="Pfam" id="PF00501">
    <property type="entry name" value="AMP-binding"/>
    <property type="match status" value="1"/>
</dbReference>
<dbReference type="PROSITE" id="PS00455">
    <property type="entry name" value="AMP_BINDING"/>
    <property type="match status" value="1"/>
</dbReference>
<dbReference type="Gene3D" id="3.30.300.30">
    <property type="match status" value="1"/>
</dbReference>
<dbReference type="GO" id="GO:0005524">
    <property type="term" value="F:ATP binding"/>
    <property type="evidence" value="ECO:0007669"/>
    <property type="project" value="UniProtKB-KW"/>
</dbReference>
<sequence length="610" mass="68053">MSNADVITLPKLLARLPMVFANLPGLVKGSKMGKFSDPDKPIGLGLAIQRATEMNPNGVAVIYQDTQLTYRQFNAWANRIADYLSSIGLKKGDSIAVDIENRPELLATVVGAAKIGVCSALINTSQRGKVLVHSFNLVQPKAALIGAELTDAIDEVRDQLELAADRFYCWADQDTLEDAGSVPEGYRNIAEAIRDCSSENPEQASHIFLKDPLFYIYTSGTTGLPKAVVFNHGRWQKAYGAFGFAAVRLNKHDRMYSTLPFYHATGMVISWASAIAAGAGLVLARKFSASRFWEDVRKYDCTAFAYVGELCRYLNEQPGKPNDRDNRVHVIVGNGLRPSIWKQFKDRFGIERVVELYASSEGNVAFTNVFNFDNTVGFSPVSYAIVKYDKEREEPIRGNDGFLIKVGKGEAGLLIGEITDKTPFDGYTDKEKTEKSILRNVFVKGDAYFDTGDMMRDIGFKHAQFVDRLGDTFRWKGENVSTTEVEQILDGAEGVVETVVYGVEIPNTNGRAGMAEIRLDTGHEQFDFQALCDYLQRELPPYAIPVFLRIANHPVDTTGTFKHQKNKLKEEKYDLGKHEDPVYVLLPGERCYQRLTTEIQQGIDGGQYRF</sequence>
<evidence type="ECO:0000256" key="3">
    <source>
        <dbReference type="ARBA" id="ARBA00022741"/>
    </source>
</evidence>
<dbReference type="FunFam" id="3.30.300.30:FF:000002">
    <property type="entry name" value="Long-chain fatty acid transport protein 1"/>
    <property type="match status" value="1"/>
</dbReference>
<dbReference type="GO" id="GO:0004467">
    <property type="term" value="F:long-chain fatty acid-CoA ligase activity"/>
    <property type="evidence" value="ECO:0007669"/>
    <property type="project" value="TreeGrafter"/>
</dbReference>
<evidence type="ECO:0000256" key="1">
    <source>
        <dbReference type="ARBA" id="ARBA00006432"/>
    </source>
</evidence>
<keyword evidence="3" id="KW-0547">Nucleotide-binding</keyword>
<dbReference type="SUPFAM" id="SSF56801">
    <property type="entry name" value="Acetyl-CoA synthetase-like"/>
    <property type="match status" value="1"/>
</dbReference>
<dbReference type="PANTHER" id="PTHR43107">
    <property type="entry name" value="LONG-CHAIN FATTY ACID TRANSPORT PROTEIN"/>
    <property type="match status" value="1"/>
</dbReference>
<evidence type="ECO:0000313" key="8">
    <source>
        <dbReference type="Proteomes" id="UP000006764"/>
    </source>
</evidence>
<organism evidence="7 8">
    <name type="scientific">Isoalcanivorax pacificus W11-5</name>
    <dbReference type="NCBI Taxonomy" id="391936"/>
    <lineage>
        <taxon>Bacteria</taxon>
        <taxon>Pseudomonadati</taxon>
        <taxon>Pseudomonadota</taxon>
        <taxon>Gammaproteobacteria</taxon>
        <taxon>Oceanospirillales</taxon>
        <taxon>Alcanivoracaceae</taxon>
        <taxon>Isoalcanivorax</taxon>
    </lineage>
</organism>
<gene>
    <name evidence="7" type="ORF">S7S_10310</name>
</gene>
<evidence type="ECO:0000256" key="4">
    <source>
        <dbReference type="ARBA" id="ARBA00022840"/>
    </source>
</evidence>
<name>A0A0B4XJP6_9GAMM</name>
<dbReference type="InterPro" id="IPR042099">
    <property type="entry name" value="ANL_N_sf"/>
</dbReference>
<dbReference type="OrthoDB" id="9803968at2"/>
<dbReference type="GO" id="GO:0005324">
    <property type="term" value="F:long-chain fatty acid transmembrane transporter activity"/>
    <property type="evidence" value="ECO:0007669"/>
    <property type="project" value="TreeGrafter"/>
</dbReference>
<reference evidence="7 8" key="1">
    <citation type="journal article" date="2012" name="J. Bacteriol.">
        <title>Genome sequence of an alkane-degrading bacterium, Alcanivorax pacificus type strain W11-5, isolated from deep sea sediment.</title>
        <authorList>
            <person name="Lai Q."/>
            <person name="Shao Z."/>
        </authorList>
    </citation>
    <scope>NUCLEOTIDE SEQUENCE [LARGE SCALE GENOMIC DNA]</scope>
    <source>
        <strain evidence="7 8">W11-5</strain>
    </source>
</reference>
<dbReference type="NCBIfam" id="NF006134">
    <property type="entry name" value="PRK08279.1"/>
    <property type="match status" value="1"/>
</dbReference>
<dbReference type="Pfam" id="PF13193">
    <property type="entry name" value="AMP-binding_C"/>
    <property type="match status" value="1"/>
</dbReference>
<evidence type="ECO:0000313" key="7">
    <source>
        <dbReference type="EMBL" id="AJD48474.1"/>
    </source>
</evidence>
<dbReference type="HOGENOM" id="CLU_000022_46_2_6"/>
<dbReference type="RefSeq" id="WP_008735204.1">
    <property type="nucleotide sequence ID" value="NZ_CP004387.1"/>
</dbReference>
<dbReference type="EMBL" id="CP004387">
    <property type="protein sequence ID" value="AJD48474.1"/>
    <property type="molecule type" value="Genomic_DNA"/>
</dbReference>
<protein>
    <submittedName>
        <fullName evidence="7">Long-chain-acyl-CoA synthetase</fullName>
    </submittedName>
</protein>
<proteinExistence type="inferred from homology"/>
<dbReference type="Gene3D" id="3.40.50.12780">
    <property type="entry name" value="N-terminal domain of ligase-like"/>
    <property type="match status" value="1"/>
</dbReference>
<dbReference type="KEGG" id="apac:S7S_10310"/>
<dbReference type="GO" id="GO:0005886">
    <property type="term" value="C:plasma membrane"/>
    <property type="evidence" value="ECO:0007669"/>
    <property type="project" value="TreeGrafter"/>
</dbReference>
<dbReference type="InterPro" id="IPR020845">
    <property type="entry name" value="AMP-binding_CS"/>
</dbReference>
<feature type="domain" description="AMP-binding enzyme C-terminal" evidence="6">
    <location>
        <begin position="484"/>
        <end position="562"/>
    </location>
</feature>
<dbReference type="InterPro" id="IPR025110">
    <property type="entry name" value="AMP-bd_C"/>
</dbReference>
<dbReference type="GO" id="GO:0044539">
    <property type="term" value="P:long-chain fatty acid import into cell"/>
    <property type="evidence" value="ECO:0007669"/>
    <property type="project" value="TreeGrafter"/>
</dbReference>
<keyword evidence="8" id="KW-1185">Reference proteome</keyword>
<keyword evidence="2" id="KW-0436">Ligase</keyword>
<evidence type="ECO:0000259" key="5">
    <source>
        <dbReference type="Pfam" id="PF00501"/>
    </source>
</evidence>
<accession>A0A0B4XJP6</accession>
<dbReference type="STRING" id="391936.S7S_10310"/>
<evidence type="ECO:0000256" key="2">
    <source>
        <dbReference type="ARBA" id="ARBA00022598"/>
    </source>
</evidence>
<dbReference type="Proteomes" id="UP000006764">
    <property type="component" value="Chromosome"/>
</dbReference>
<keyword evidence="4" id="KW-0067">ATP-binding</keyword>